<sequence>MRTRSWAAIIMVGVMVSSGGSAVPSAKAVPGSGPEGDGAVPPIYSNRAYPARERAVDLVSRMTLEEKAAQMVSSQSAALPRLGIAAYGWWNEAAHGVAREGTLHNANPPILTNTTSYPVDLSLGATWNPDLVYREATLISDEAREVVRDNRLDLNFYSPTINLARDPRWGRNDEAFSEDPLLTAALAAQFVNGMEGKDRAGRLLPQGGGYLKTSTTLKHYAANNSEFDRITGSANMDDRTLREYYTAQFREVIRRSSPASIMTSYNRVNGVPTSASGYLMDELARQTFGFGGFFTSDCDSIREIQHGHHWQPPGEPEPLDHIERHAWANAAGEDLNCQQGYHDQWSYANTIPEAVARGIDTPNGRYTEEHVDAALVRLLTTRIQLGEFDPAENVPWVTAARSRVAPGTWTNSDANGAVTQTADRLALAREVGAESIVLLKNEATRPVATDAAGNRHGGRNALLPLRVPASGAYRVAVIGHYANPPSMYLGGYSSIQASAGQANEVNGYAGVRAAIRAINPGAVVDHLPGVTPGTLAEVDPASVAAAASYDAVIVYAGTDDRHSREDVDRRTLALPGAQASLISQVAARNPNTVVYLETAGQVDVADFEAAVPALLWSSYNGQRKGEALADVLLGKRNPSGRLPFTWYRDVGQLPPIDDYGIRGDGSRPGRTYMYFDGEVSYPFGHGLGYTGFAYSRPSVDRSRVDANGSVRVSVDVTNTGSVAGSEVVQLYVGTPTAPAARQRPDKRLNGFQKISLRPKQTKRVRFTVDVPDLAFFDDQLGRYVVDRGAYLIQVGRSSADTGPRQQVRVLVGGSLRPELSVITATAPTLLPRNAVVSPRVTIAMSDDTRYGYRAEGASTPLPAGTIVRYRSNRPGVVSVDPAGVIRTGVPGVATITATVSYRGVSRSTEFSLGVR</sequence>
<evidence type="ECO:0000259" key="8">
    <source>
        <dbReference type="SMART" id="SM01217"/>
    </source>
</evidence>
<proteinExistence type="inferred from homology"/>
<evidence type="ECO:0000256" key="7">
    <source>
        <dbReference type="SAM" id="SignalP"/>
    </source>
</evidence>
<dbReference type="Pfam" id="PF01915">
    <property type="entry name" value="Glyco_hydro_3_C"/>
    <property type="match status" value="1"/>
</dbReference>
<dbReference type="SUPFAM" id="SSF51445">
    <property type="entry name" value="(Trans)glycosidases"/>
    <property type="match status" value="1"/>
</dbReference>
<keyword evidence="3 9" id="KW-0378">Hydrolase</keyword>
<dbReference type="Gene3D" id="3.40.50.1700">
    <property type="entry name" value="Glycoside hydrolase family 3 C-terminal domain"/>
    <property type="match status" value="1"/>
</dbReference>
<dbReference type="GO" id="GO:0045493">
    <property type="term" value="P:xylan catabolic process"/>
    <property type="evidence" value="ECO:0007669"/>
    <property type="project" value="InterPro"/>
</dbReference>
<dbReference type="Pfam" id="PF14310">
    <property type="entry name" value="Fn3-like"/>
    <property type="match status" value="1"/>
</dbReference>
<dbReference type="GO" id="GO:0008422">
    <property type="term" value="F:beta-glucosidase activity"/>
    <property type="evidence" value="ECO:0007669"/>
    <property type="project" value="UniProtKB-ARBA"/>
</dbReference>
<dbReference type="GO" id="GO:0046556">
    <property type="term" value="F:alpha-L-arabinofuranosidase activity"/>
    <property type="evidence" value="ECO:0007669"/>
    <property type="project" value="TreeGrafter"/>
</dbReference>
<dbReference type="EMBL" id="JADBEB010000001">
    <property type="protein sequence ID" value="MBE1492266.1"/>
    <property type="molecule type" value="Genomic_DNA"/>
</dbReference>
<dbReference type="FunFam" id="2.60.40.10:FF:000495">
    <property type="entry name" value="Periplasmic beta-glucosidase"/>
    <property type="match status" value="1"/>
</dbReference>
<dbReference type="PRINTS" id="PR00133">
    <property type="entry name" value="GLHYDRLASE3"/>
</dbReference>
<dbReference type="PANTHER" id="PTHR42721:SF3">
    <property type="entry name" value="BETA-D-XYLOSIDASE 5-RELATED"/>
    <property type="match status" value="1"/>
</dbReference>
<keyword evidence="10" id="KW-1185">Reference proteome</keyword>
<name>A0A927MFT8_9ACTN</name>
<evidence type="ECO:0000256" key="1">
    <source>
        <dbReference type="ARBA" id="ARBA00005336"/>
    </source>
</evidence>
<dbReference type="AlphaFoldDB" id="A0A927MFT8"/>
<dbReference type="GO" id="GO:0009044">
    <property type="term" value="F:xylan 1,4-beta-xylosidase activity"/>
    <property type="evidence" value="ECO:0007669"/>
    <property type="project" value="InterPro"/>
</dbReference>
<dbReference type="Proteomes" id="UP000649753">
    <property type="component" value="Unassembled WGS sequence"/>
</dbReference>
<comment type="similarity">
    <text evidence="1">Belongs to the glycosyl hydrolase 3 family.</text>
</comment>
<keyword evidence="9" id="KW-0326">Glycosidase</keyword>
<dbReference type="InterPro" id="IPR044993">
    <property type="entry name" value="BXL"/>
</dbReference>
<dbReference type="InterPro" id="IPR017853">
    <property type="entry name" value="GH"/>
</dbReference>
<evidence type="ECO:0000256" key="2">
    <source>
        <dbReference type="ARBA" id="ARBA00022729"/>
    </source>
</evidence>
<dbReference type="Pfam" id="PF00933">
    <property type="entry name" value="Glyco_hydro_3"/>
    <property type="match status" value="1"/>
</dbReference>
<dbReference type="Gene3D" id="3.20.20.300">
    <property type="entry name" value="Glycoside hydrolase, family 3, N-terminal domain"/>
    <property type="match status" value="1"/>
</dbReference>
<organism evidence="9 10">
    <name type="scientific">Plantactinospora soyae</name>
    <dbReference type="NCBI Taxonomy" id="1544732"/>
    <lineage>
        <taxon>Bacteria</taxon>
        <taxon>Bacillati</taxon>
        <taxon>Actinomycetota</taxon>
        <taxon>Actinomycetes</taxon>
        <taxon>Micromonosporales</taxon>
        <taxon>Micromonosporaceae</taxon>
        <taxon>Plantactinospora</taxon>
    </lineage>
</organism>
<feature type="signal peptide" evidence="7">
    <location>
        <begin position="1"/>
        <end position="22"/>
    </location>
</feature>
<keyword evidence="2 7" id="KW-0732">Signal</keyword>
<dbReference type="RefSeq" id="WP_225945913.1">
    <property type="nucleotide sequence ID" value="NZ_JADBEB010000001.1"/>
</dbReference>
<dbReference type="InterPro" id="IPR026891">
    <property type="entry name" value="Fn3-like"/>
</dbReference>
<feature type="chain" id="PRO_5039343110" description="Exo-alpha-(1-&gt;6)-L-arabinopyranosidase" evidence="7">
    <location>
        <begin position="23"/>
        <end position="915"/>
    </location>
</feature>
<dbReference type="InterPro" id="IPR036962">
    <property type="entry name" value="Glyco_hydro_3_N_sf"/>
</dbReference>
<dbReference type="InterPro" id="IPR001764">
    <property type="entry name" value="Glyco_hydro_3_N"/>
</dbReference>
<dbReference type="GO" id="GO:0031222">
    <property type="term" value="P:arabinan catabolic process"/>
    <property type="evidence" value="ECO:0007669"/>
    <property type="project" value="TreeGrafter"/>
</dbReference>
<reference evidence="9" key="1">
    <citation type="submission" date="2020-10" db="EMBL/GenBank/DDBJ databases">
        <title>Sequencing the genomes of 1000 actinobacteria strains.</title>
        <authorList>
            <person name="Klenk H.-P."/>
        </authorList>
    </citation>
    <scope>NUCLEOTIDE SEQUENCE</scope>
    <source>
        <strain evidence="9">DSM 46832</strain>
    </source>
</reference>
<comment type="caution">
    <text evidence="9">The sequence shown here is derived from an EMBL/GenBank/DDBJ whole genome shotgun (WGS) entry which is preliminary data.</text>
</comment>
<dbReference type="InterPro" id="IPR036881">
    <property type="entry name" value="Glyco_hydro_3_C_sf"/>
</dbReference>
<evidence type="ECO:0000313" key="9">
    <source>
        <dbReference type="EMBL" id="MBE1492266.1"/>
    </source>
</evidence>
<gene>
    <name evidence="9" type="ORF">H4W31_007904</name>
</gene>
<protein>
    <recommendedName>
        <fullName evidence="5">Exo-alpha-(1-&gt;6)-L-arabinopyranosidase</fullName>
    </recommendedName>
</protein>
<evidence type="ECO:0000256" key="3">
    <source>
        <dbReference type="ARBA" id="ARBA00022801"/>
    </source>
</evidence>
<dbReference type="PANTHER" id="PTHR42721">
    <property type="entry name" value="SUGAR HYDROLASE-RELATED"/>
    <property type="match status" value="1"/>
</dbReference>
<evidence type="ECO:0000256" key="6">
    <source>
        <dbReference type="SAM" id="MobiDB-lite"/>
    </source>
</evidence>
<feature type="region of interest" description="Disordered" evidence="6">
    <location>
        <begin position="21"/>
        <end position="44"/>
    </location>
</feature>
<dbReference type="SMART" id="SM01217">
    <property type="entry name" value="Fn3_like"/>
    <property type="match status" value="1"/>
</dbReference>
<accession>A0A927MFT8</accession>
<dbReference type="InterPro" id="IPR013783">
    <property type="entry name" value="Ig-like_fold"/>
</dbReference>
<dbReference type="Gene3D" id="2.60.40.10">
    <property type="entry name" value="Immunoglobulins"/>
    <property type="match status" value="1"/>
</dbReference>
<dbReference type="InterPro" id="IPR002772">
    <property type="entry name" value="Glyco_hydro_3_C"/>
</dbReference>
<comment type="function">
    <text evidence="4">Catalyzes the hydrolysis of a non-reducing terminal alpha-L-arabinopyranosidic linkage in ginsenoside Rb2 (alpha-L-arabinopyranosyl-(1-&gt;6)-alpha-D-glucopyranosyl) to release alpha-D-glucopyranosyl (Rd). It is not able to hydrolyze alpha-L-arabinofuranosyl-(1-&gt;6)-alpha-D-glucopyranosyl (Rc).</text>
</comment>
<evidence type="ECO:0000256" key="4">
    <source>
        <dbReference type="ARBA" id="ARBA00058905"/>
    </source>
</evidence>
<dbReference type="SUPFAM" id="SSF52279">
    <property type="entry name" value="Beta-D-glucan exohydrolase, C-terminal domain"/>
    <property type="match status" value="1"/>
</dbReference>
<evidence type="ECO:0000313" key="10">
    <source>
        <dbReference type="Proteomes" id="UP000649753"/>
    </source>
</evidence>
<evidence type="ECO:0000256" key="5">
    <source>
        <dbReference type="ARBA" id="ARBA00074219"/>
    </source>
</evidence>
<feature type="domain" description="Fibronectin type III-like" evidence="8">
    <location>
        <begin position="726"/>
        <end position="798"/>
    </location>
</feature>